<dbReference type="OrthoDB" id="660555at2759"/>
<dbReference type="SMART" id="SM00369">
    <property type="entry name" value="LRR_TYP"/>
    <property type="match status" value="2"/>
</dbReference>
<dbReference type="PROSITE" id="PS51450">
    <property type="entry name" value="LRR"/>
    <property type="match status" value="1"/>
</dbReference>
<dbReference type="Proteomes" id="UP000187283">
    <property type="component" value="Unassembled WGS sequence"/>
</dbReference>
<dbReference type="PANTHER" id="PTHR48051">
    <property type="match status" value="1"/>
</dbReference>
<dbReference type="InterPro" id="IPR050216">
    <property type="entry name" value="LRR_domain-containing"/>
</dbReference>
<dbReference type="GO" id="GO:0005737">
    <property type="term" value="C:cytoplasm"/>
    <property type="evidence" value="ECO:0007669"/>
    <property type="project" value="TreeGrafter"/>
</dbReference>
<evidence type="ECO:0000313" key="3">
    <source>
        <dbReference type="EMBL" id="OMJ25099.1"/>
    </source>
</evidence>
<dbReference type="EMBL" id="LSSN01000227">
    <property type="protein sequence ID" value="OMJ25099.1"/>
    <property type="molecule type" value="Genomic_DNA"/>
</dbReference>
<protein>
    <submittedName>
        <fullName evidence="3">Plant intracellular Ras-group-related LRR protein 7</fullName>
    </submittedName>
</protein>
<dbReference type="Pfam" id="PF13855">
    <property type="entry name" value="LRR_8"/>
    <property type="match status" value="1"/>
</dbReference>
<evidence type="ECO:0000256" key="1">
    <source>
        <dbReference type="ARBA" id="ARBA00022614"/>
    </source>
</evidence>
<dbReference type="InterPro" id="IPR003591">
    <property type="entry name" value="Leu-rich_rpt_typical-subtyp"/>
</dbReference>
<organism evidence="3 4">
    <name type="scientific">Smittium culicis</name>
    <dbReference type="NCBI Taxonomy" id="133412"/>
    <lineage>
        <taxon>Eukaryota</taxon>
        <taxon>Fungi</taxon>
        <taxon>Fungi incertae sedis</taxon>
        <taxon>Zoopagomycota</taxon>
        <taxon>Kickxellomycotina</taxon>
        <taxon>Harpellomycetes</taxon>
        <taxon>Harpellales</taxon>
        <taxon>Legeriomycetaceae</taxon>
        <taxon>Smittium</taxon>
    </lineage>
</organism>
<gene>
    <name evidence="3" type="ORF">AYI70_g1137</name>
</gene>
<dbReference type="SUPFAM" id="SSF52075">
    <property type="entry name" value="Outer arm dynein light chain 1"/>
    <property type="match status" value="1"/>
</dbReference>
<sequence length="352" mass="40172">FPNLKRPTKQILDFKPAKISRKKLFFDDKSDDLDSLSKSDSFKLPEFFLQDVLDIISSSIEDGKSDIDLSEFGLKFLPEQISELKNIVSFSNSGHFSDKIRLYLNSNKLPTIPDPLLKLSNLTVLILSNNRIDSIPPDIKFLYNLNELSITGNKISVLPSELFTIPKLNRLFLFPNPLIEFPKESSYVNCSQDPLLLSNNFLLQNFSIESTNFPNLHHLLFFNSPSDLTPPCILKSYNKVPSLLDIASRTFHKKFYNPPYPSSPSSSSFSQNCFNLSYQIPKKFAHLTTYLSTNLKSTCVICNGPFLTPSATVFVWCLTSWFPNKRIPVSFNFCSSKCIQSNYWFDLLHSLQ</sequence>
<dbReference type="InterPro" id="IPR001611">
    <property type="entry name" value="Leu-rich_rpt"/>
</dbReference>
<dbReference type="AlphaFoldDB" id="A0A1R1YDY5"/>
<keyword evidence="1" id="KW-0433">Leucine-rich repeat</keyword>
<comment type="caution">
    <text evidence="3">The sequence shown here is derived from an EMBL/GenBank/DDBJ whole genome shotgun (WGS) entry which is preliminary data.</text>
</comment>
<dbReference type="PANTHER" id="PTHR48051:SF1">
    <property type="entry name" value="RAS SUPPRESSOR PROTEIN 1"/>
    <property type="match status" value="1"/>
</dbReference>
<accession>A0A1R1YDY5</accession>
<keyword evidence="4" id="KW-1185">Reference proteome</keyword>
<feature type="non-terminal residue" evidence="3">
    <location>
        <position position="1"/>
    </location>
</feature>
<dbReference type="STRING" id="133412.A0A1R1YDY5"/>
<evidence type="ECO:0000313" key="4">
    <source>
        <dbReference type="Proteomes" id="UP000187283"/>
    </source>
</evidence>
<proteinExistence type="predicted"/>
<name>A0A1R1YDY5_9FUNG</name>
<dbReference type="Gene3D" id="3.80.10.10">
    <property type="entry name" value="Ribonuclease Inhibitor"/>
    <property type="match status" value="1"/>
</dbReference>
<dbReference type="InterPro" id="IPR032675">
    <property type="entry name" value="LRR_dom_sf"/>
</dbReference>
<keyword evidence="2" id="KW-0677">Repeat</keyword>
<reference evidence="3 4" key="1">
    <citation type="submission" date="2017-01" db="EMBL/GenBank/DDBJ databases">
        <authorList>
            <person name="Mah S.A."/>
            <person name="Swanson W.J."/>
            <person name="Moy G.W."/>
            <person name="Vacquier V.D."/>
        </authorList>
    </citation>
    <scope>NUCLEOTIDE SEQUENCE [LARGE SCALE GENOMIC DNA]</scope>
    <source>
        <strain evidence="3 4">GSMNP</strain>
    </source>
</reference>
<evidence type="ECO:0000256" key="2">
    <source>
        <dbReference type="ARBA" id="ARBA00022737"/>
    </source>
</evidence>